<sequence length="196" mass="21154">MPQAKHVATCQSVGECATVNPGGGVGAVNPSDQRLQFTEHLAELPQESRSVLCGRLTLLKPRAGDDAGTQLFGAARRIRAQRKSLSKLHRHQYDQRRSPPPPNYVDQQEKKEQEGRYAGCGMCGHAPLPEGVLRLENGLPNARRRYRASLNPGVAAPFEPGQAPGSPFTMGGLPKRPGGHQPLNCNRSDARIAANP</sequence>
<evidence type="ECO:0000313" key="2">
    <source>
        <dbReference type="EMBL" id="GIG93408.1"/>
    </source>
</evidence>
<keyword evidence="3" id="KW-1185">Reference proteome</keyword>
<gene>
    <name evidence="2" type="ORF">Pen02_83440</name>
</gene>
<reference evidence="2 3" key="1">
    <citation type="submission" date="2021-01" db="EMBL/GenBank/DDBJ databases">
        <title>Whole genome shotgun sequence of Plantactinospora endophytica NBRC 110450.</title>
        <authorList>
            <person name="Komaki H."/>
            <person name="Tamura T."/>
        </authorList>
    </citation>
    <scope>NUCLEOTIDE SEQUENCE [LARGE SCALE GENOMIC DNA]</scope>
    <source>
        <strain evidence="2 3">NBRC 110450</strain>
    </source>
</reference>
<dbReference type="Proteomes" id="UP000646749">
    <property type="component" value="Unassembled WGS sequence"/>
</dbReference>
<dbReference type="EMBL" id="BONW01000070">
    <property type="protein sequence ID" value="GIG93408.1"/>
    <property type="molecule type" value="Genomic_DNA"/>
</dbReference>
<feature type="region of interest" description="Disordered" evidence="1">
    <location>
        <begin position="153"/>
        <end position="196"/>
    </location>
</feature>
<proteinExistence type="predicted"/>
<protein>
    <submittedName>
        <fullName evidence="2">Uncharacterized protein</fullName>
    </submittedName>
</protein>
<comment type="caution">
    <text evidence="2">The sequence shown here is derived from an EMBL/GenBank/DDBJ whole genome shotgun (WGS) entry which is preliminary data.</text>
</comment>
<evidence type="ECO:0000256" key="1">
    <source>
        <dbReference type="SAM" id="MobiDB-lite"/>
    </source>
</evidence>
<accession>A0ABQ4EFB2</accession>
<name>A0ABQ4EFB2_9ACTN</name>
<feature type="region of interest" description="Disordered" evidence="1">
    <location>
        <begin position="83"/>
        <end position="115"/>
    </location>
</feature>
<evidence type="ECO:0000313" key="3">
    <source>
        <dbReference type="Proteomes" id="UP000646749"/>
    </source>
</evidence>
<organism evidence="2 3">
    <name type="scientific">Plantactinospora endophytica</name>
    <dbReference type="NCBI Taxonomy" id="673535"/>
    <lineage>
        <taxon>Bacteria</taxon>
        <taxon>Bacillati</taxon>
        <taxon>Actinomycetota</taxon>
        <taxon>Actinomycetes</taxon>
        <taxon>Micromonosporales</taxon>
        <taxon>Micromonosporaceae</taxon>
        <taxon>Plantactinospora</taxon>
    </lineage>
</organism>